<dbReference type="PANTHER" id="PTHR37017:SF11">
    <property type="entry name" value="ESTERASE_LIPASE_THIOESTERASE DOMAIN-CONTAINING PROTEIN"/>
    <property type="match status" value="1"/>
</dbReference>
<reference evidence="3" key="1">
    <citation type="submission" date="2020-04" db="EMBL/GenBank/DDBJ databases">
        <title>Draft genome resource of the tomato pathogen Pseudocercospora fuligena.</title>
        <authorList>
            <person name="Zaccaron A."/>
        </authorList>
    </citation>
    <scope>NUCLEOTIDE SEQUENCE</scope>
    <source>
        <strain evidence="3">PF001</strain>
    </source>
</reference>
<gene>
    <name evidence="3" type="ORF">HII31_06938</name>
</gene>
<dbReference type="Gene3D" id="3.40.50.1820">
    <property type="entry name" value="alpha/beta hydrolase"/>
    <property type="match status" value="1"/>
</dbReference>
<accession>A0A8H6VGV9</accession>
<dbReference type="InterPro" id="IPR000073">
    <property type="entry name" value="AB_hydrolase_1"/>
</dbReference>
<dbReference type="SUPFAM" id="SSF53474">
    <property type="entry name" value="alpha/beta-Hydrolases"/>
    <property type="match status" value="1"/>
</dbReference>
<evidence type="ECO:0000313" key="4">
    <source>
        <dbReference type="Proteomes" id="UP000660729"/>
    </source>
</evidence>
<dbReference type="PANTHER" id="PTHR37017">
    <property type="entry name" value="AB HYDROLASE-1 DOMAIN-CONTAINING PROTEIN-RELATED"/>
    <property type="match status" value="1"/>
</dbReference>
<evidence type="ECO:0000256" key="1">
    <source>
        <dbReference type="SAM" id="MobiDB-lite"/>
    </source>
</evidence>
<keyword evidence="3" id="KW-0378">Hydrolase</keyword>
<dbReference type="AlphaFoldDB" id="A0A8H6VGV9"/>
<feature type="compositionally biased region" description="Polar residues" evidence="1">
    <location>
        <begin position="8"/>
        <end position="21"/>
    </location>
</feature>
<dbReference type="OrthoDB" id="1263307at2759"/>
<evidence type="ECO:0000259" key="2">
    <source>
        <dbReference type="Pfam" id="PF12697"/>
    </source>
</evidence>
<protein>
    <submittedName>
        <fullName evidence="3">Putative hydrolase R7</fullName>
    </submittedName>
</protein>
<dbReference type="Proteomes" id="UP000660729">
    <property type="component" value="Unassembled WGS sequence"/>
</dbReference>
<keyword evidence="4" id="KW-1185">Reference proteome</keyword>
<organism evidence="3 4">
    <name type="scientific">Pseudocercospora fuligena</name>
    <dbReference type="NCBI Taxonomy" id="685502"/>
    <lineage>
        <taxon>Eukaryota</taxon>
        <taxon>Fungi</taxon>
        <taxon>Dikarya</taxon>
        <taxon>Ascomycota</taxon>
        <taxon>Pezizomycotina</taxon>
        <taxon>Dothideomycetes</taxon>
        <taxon>Dothideomycetidae</taxon>
        <taxon>Mycosphaerellales</taxon>
        <taxon>Mycosphaerellaceae</taxon>
        <taxon>Pseudocercospora</taxon>
    </lineage>
</organism>
<dbReference type="InterPro" id="IPR029058">
    <property type="entry name" value="AB_hydrolase_fold"/>
</dbReference>
<sequence length="282" mass="30916">MAIISGRTGETQHGGTPQSKPLPTVLLIPGAFSHVQMYDGIITSLRSQGYEVFAYDIFTASRRPGQRPATLYEDVAFFSGILTTLCDLGKDVVVLGHSYAGCVLTECVRGLTSTRERNGCRTGVPGEGRVVGMVYLAAFAPRVGECTTEITEKAELQFDSVGADGPFLYHSDPLSSARMSFSDLPEAEGVAWAKKFRYQSYLSFKNETEYAGYEDVDKVVFIVTTEDIPLPPRVQMSLAEKVREARKGRDVGVYDVKAGHGAPFTRPELLVPVILDVLRKEF</sequence>
<dbReference type="EMBL" id="JABCIY010000155">
    <property type="protein sequence ID" value="KAF7191893.1"/>
    <property type="molecule type" value="Genomic_DNA"/>
</dbReference>
<proteinExistence type="predicted"/>
<comment type="caution">
    <text evidence="3">The sequence shown here is derived from an EMBL/GenBank/DDBJ whole genome shotgun (WGS) entry which is preliminary data.</text>
</comment>
<dbReference type="GO" id="GO:0016787">
    <property type="term" value="F:hydrolase activity"/>
    <property type="evidence" value="ECO:0007669"/>
    <property type="project" value="UniProtKB-KW"/>
</dbReference>
<feature type="domain" description="AB hydrolase-1" evidence="2">
    <location>
        <begin position="25"/>
        <end position="271"/>
    </location>
</feature>
<evidence type="ECO:0000313" key="3">
    <source>
        <dbReference type="EMBL" id="KAF7191893.1"/>
    </source>
</evidence>
<dbReference type="Pfam" id="PF12697">
    <property type="entry name" value="Abhydrolase_6"/>
    <property type="match status" value="1"/>
</dbReference>
<name>A0A8H6VGV9_9PEZI</name>
<dbReference type="InterPro" id="IPR052897">
    <property type="entry name" value="Sec-Metab_Biosynth_Hydrolase"/>
</dbReference>
<feature type="region of interest" description="Disordered" evidence="1">
    <location>
        <begin position="1"/>
        <end position="21"/>
    </location>
</feature>